<dbReference type="PANTHER" id="PTHR11654">
    <property type="entry name" value="OLIGOPEPTIDE TRANSPORTER-RELATED"/>
    <property type="match status" value="1"/>
</dbReference>
<evidence type="ECO:0000256" key="3">
    <source>
        <dbReference type="ARBA" id="ARBA00022692"/>
    </source>
</evidence>
<comment type="similarity">
    <text evidence="2">Belongs to the major facilitator superfamily. Proton-dependent oligopeptide transporter (POT/PTR) (TC 2.A.17) family.</text>
</comment>
<dbReference type="InterPro" id="IPR018456">
    <property type="entry name" value="PTR2_symporter_CS"/>
</dbReference>
<evidence type="ECO:0000313" key="8">
    <source>
        <dbReference type="Proteomes" id="UP000644588"/>
    </source>
</evidence>
<keyword evidence="8" id="KW-1185">Reference proteome</keyword>
<feature type="transmembrane region" description="Helical" evidence="6">
    <location>
        <begin position="402"/>
        <end position="424"/>
    </location>
</feature>
<reference evidence="8" key="1">
    <citation type="submission" date="2020-04" db="EMBL/GenBank/DDBJ databases">
        <title>Description of novel Gluconacetobacter.</title>
        <authorList>
            <person name="Sombolestani A."/>
        </authorList>
    </citation>
    <scope>NUCLEOTIDE SEQUENCE [LARGE SCALE GENOMIC DNA]</scope>
    <source>
        <strain evidence="8">R-71646</strain>
    </source>
</reference>
<dbReference type="PROSITE" id="PS01022">
    <property type="entry name" value="PTR2_1"/>
    <property type="match status" value="1"/>
</dbReference>
<dbReference type="InterPro" id="IPR000109">
    <property type="entry name" value="POT_fam"/>
</dbReference>
<dbReference type="EMBL" id="JABCQF010000004">
    <property type="protein sequence ID" value="MBF0882732.1"/>
    <property type="molecule type" value="Genomic_DNA"/>
</dbReference>
<dbReference type="Gene3D" id="1.20.1250.20">
    <property type="entry name" value="MFS general substrate transporter like domains"/>
    <property type="match status" value="2"/>
</dbReference>
<comment type="subcellular location">
    <subcellularLocation>
        <location evidence="1">Membrane</location>
        <topology evidence="1">Multi-pass membrane protein</topology>
    </subcellularLocation>
</comment>
<dbReference type="RefSeq" id="WP_194264621.1">
    <property type="nucleotide sequence ID" value="NZ_JABCQF010000004.1"/>
</dbReference>
<sequence>MTEILPASPVVEPSSAGKQRELWGHPIGLWVLTLTEGWVGFSLYGMQAILALYLTDHLLQPAHSGAVMGLGPLEAFASALYAPVGARAMGAAITGLFLALIYATPLLGGFLADRVLGQTRTILLGAILMTVGHFLMSFDWSFVLALGFLLAGLGMAGGLRAQVGALYALGDRRRSDAYQIYMMGLQIAVIVSPVLCASLAQIEWHWGFLAAGLGMLIGLVVYLVGRRWLPAPAVAVRRSEAPAATTKHARPALTSQEKKTTLLLLALVPVLAVGAVPNSEIFDGYLLWGREHFQLHLLGYEMPVSDLISLDGFISTLCAVLVLWFWKAYARRRPDLSEISKVALGTLIAAFGPLILALGSWISPGPHEVSLFWGLAFHIINDIGFSMNYAIGMALFSRAAPVSLNTILVACFSLHLFLSNLLIGKLATLLGRISDVSFWLLHSGAALVAAAILGFCAVRFRDLLVPGKETAPPVP</sequence>
<feature type="transmembrane region" description="Helical" evidence="6">
    <location>
        <begin position="262"/>
        <end position="288"/>
    </location>
</feature>
<feature type="transmembrane region" description="Helical" evidence="6">
    <location>
        <begin position="206"/>
        <end position="224"/>
    </location>
</feature>
<feature type="transmembrane region" description="Helical" evidence="6">
    <location>
        <begin position="27"/>
        <end position="54"/>
    </location>
</feature>
<name>A0ABR9YLS4_9PROT</name>
<evidence type="ECO:0000256" key="1">
    <source>
        <dbReference type="ARBA" id="ARBA00004141"/>
    </source>
</evidence>
<proteinExistence type="inferred from homology"/>
<feature type="transmembrane region" description="Helical" evidence="6">
    <location>
        <begin position="369"/>
        <end position="390"/>
    </location>
</feature>
<feature type="transmembrane region" description="Helical" evidence="6">
    <location>
        <begin position="180"/>
        <end position="200"/>
    </location>
</feature>
<dbReference type="SUPFAM" id="SSF103473">
    <property type="entry name" value="MFS general substrate transporter"/>
    <property type="match status" value="1"/>
</dbReference>
<evidence type="ECO:0000256" key="4">
    <source>
        <dbReference type="ARBA" id="ARBA00022989"/>
    </source>
</evidence>
<reference evidence="7 8" key="2">
    <citation type="submission" date="2020-11" db="EMBL/GenBank/DDBJ databases">
        <title>Description of novel Gluconobacter species.</title>
        <authorList>
            <person name="Cleenwerck I."/>
            <person name="Cnockaert M."/>
            <person name="Borremans W."/>
            <person name="Wieme A.D."/>
            <person name="De Vuyst L."/>
            <person name="Vandamme P."/>
        </authorList>
    </citation>
    <scope>NUCLEOTIDE SEQUENCE [LARGE SCALE GENOMIC DNA]</scope>
    <source>
        <strain evidence="7 8">R-71646</strain>
    </source>
</reference>
<feature type="transmembrane region" description="Helical" evidence="6">
    <location>
        <begin position="119"/>
        <end position="136"/>
    </location>
</feature>
<keyword evidence="5 6" id="KW-0472">Membrane</keyword>
<comment type="caution">
    <text evidence="7">The sequence shown here is derived from an EMBL/GenBank/DDBJ whole genome shotgun (WGS) entry which is preliminary data.</text>
</comment>
<evidence type="ECO:0000313" key="7">
    <source>
        <dbReference type="EMBL" id="MBF0882732.1"/>
    </source>
</evidence>
<feature type="transmembrane region" description="Helical" evidence="6">
    <location>
        <begin position="436"/>
        <end position="458"/>
    </location>
</feature>
<gene>
    <name evidence="7" type="ORF">HKD31_08190</name>
</gene>
<keyword evidence="3 6" id="KW-0812">Transmembrane</keyword>
<organism evidence="7 8">
    <name type="scientific">Gluconobacter potus</name>
    <dbReference type="NCBI Taxonomy" id="2724927"/>
    <lineage>
        <taxon>Bacteria</taxon>
        <taxon>Pseudomonadati</taxon>
        <taxon>Pseudomonadota</taxon>
        <taxon>Alphaproteobacteria</taxon>
        <taxon>Acetobacterales</taxon>
        <taxon>Acetobacteraceae</taxon>
        <taxon>Gluconobacter</taxon>
    </lineage>
</organism>
<evidence type="ECO:0000256" key="6">
    <source>
        <dbReference type="SAM" id="Phobius"/>
    </source>
</evidence>
<feature type="transmembrane region" description="Helical" evidence="6">
    <location>
        <begin position="90"/>
        <end position="112"/>
    </location>
</feature>
<evidence type="ECO:0000256" key="5">
    <source>
        <dbReference type="ARBA" id="ARBA00023136"/>
    </source>
</evidence>
<accession>A0ABR9YLS4</accession>
<protein>
    <submittedName>
        <fullName evidence="7">MFS transporter</fullName>
    </submittedName>
</protein>
<dbReference type="Pfam" id="PF00854">
    <property type="entry name" value="PTR2"/>
    <property type="match status" value="1"/>
</dbReference>
<feature type="transmembrane region" description="Helical" evidence="6">
    <location>
        <begin position="342"/>
        <end position="363"/>
    </location>
</feature>
<evidence type="ECO:0000256" key="2">
    <source>
        <dbReference type="ARBA" id="ARBA00005982"/>
    </source>
</evidence>
<dbReference type="InterPro" id="IPR036259">
    <property type="entry name" value="MFS_trans_sf"/>
</dbReference>
<dbReference type="Proteomes" id="UP000644588">
    <property type="component" value="Unassembled WGS sequence"/>
</dbReference>
<keyword evidence="4 6" id="KW-1133">Transmembrane helix</keyword>
<feature type="transmembrane region" description="Helical" evidence="6">
    <location>
        <begin position="142"/>
        <end position="168"/>
    </location>
</feature>
<feature type="transmembrane region" description="Helical" evidence="6">
    <location>
        <begin position="308"/>
        <end position="330"/>
    </location>
</feature>